<gene>
    <name evidence="1" type="ORF">SAMN04488519_104145</name>
</gene>
<organism evidence="1 2">
    <name type="scientific">Algoriphagus ornithinivorans</name>
    <dbReference type="NCBI Taxonomy" id="226506"/>
    <lineage>
        <taxon>Bacteria</taxon>
        <taxon>Pseudomonadati</taxon>
        <taxon>Bacteroidota</taxon>
        <taxon>Cytophagia</taxon>
        <taxon>Cytophagales</taxon>
        <taxon>Cyclobacteriaceae</taxon>
        <taxon>Algoriphagus</taxon>
    </lineage>
</organism>
<accession>A0A1I5EZP9</accession>
<dbReference type="AlphaFoldDB" id="A0A1I5EZP9"/>
<name>A0A1I5EZP9_9BACT</name>
<dbReference type="EMBL" id="FOVW01000004">
    <property type="protein sequence ID" value="SFO16998.1"/>
    <property type="molecule type" value="Genomic_DNA"/>
</dbReference>
<dbReference type="SUPFAM" id="SSF101898">
    <property type="entry name" value="NHL repeat"/>
    <property type="match status" value="1"/>
</dbReference>
<proteinExistence type="predicted"/>
<dbReference type="RefSeq" id="WP_091652458.1">
    <property type="nucleotide sequence ID" value="NZ_FOVW01000004.1"/>
</dbReference>
<keyword evidence="2" id="KW-1185">Reference proteome</keyword>
<reference evidence="2" key="1">
    <citation type="submission" date="2016-10" db="EMBL/GenBank/DDBJ databases">
        <authorList>
            <person name="Varghese N."/>
            <person name="Submissions S."/>
        </authorList>
    </citation>
    <scope>NUCLEOTIDE SEQUENCE [LARGE SCALE GENOMIC DNA]</scope>
    <source>
        <strain evidence="2">DSM 15282</strain>
    </source>
</reference>
<dbReference type="Proteomes" id="UP000199564">
    <property type="component" value="Unassembled WGS sequence"/>
</dbReference>
<evidence type="ECO:0008006" key="3">
    <source>
        <dbReference type="Google" id="ProtNLM"/>
    </source>
</evidence>
<sequence>MNQSLIFRGNILISILLFTVSASFISCNKILENSKNEIIHSYRLEKEHEFLIHSLTSVEILDYYPEEKIYLGYTYTANGKEILLLDESGKILLQKNKQGEGPDQHSANLSCLAFSETGDIWAMTSVEILLYDKNLKVKKRFKYQPSNILHLYTISKKFSYFKKDTSKSDITFATIPTGTSRFNPQSIRNFNKAKLFELYDQKSSSISEFSFLSERQITDEFLGLVGGFYAPIYSIDAKSSKLFLTSTFDGEITIYDLLKETLIGKISIKYEDPSAVDSSSKLKLESMSKTPDGWLKSPKNQSIHVLENGLFAIEYIREVLINPGHKNTAEISETIYNNRLILFNQKNQLSNDIIIPERGIIMTSLPGNRLLVKLVNPDKEEDFTRFTIYRIEII</sequence>
<evidence type="ECO:0000313" key="2">
    <source>
        <dbReference type="Proteomes" id="UP000199564"/>
    </source>
</evidence>
<evidence type="ECO:0000313" key="1">
    <source>
        <dbReference type="EMBL" id="SFO16998.1"/>
    </source>
</evidence>
<protein>
    <recommendedName>
        <fullName evidence="3">TolB-like 6-blade propeller-like</fullName>
    </recommendedName>
</protein>